<protein>
    <submittedName>
        <fullName evidence="2">Uncharacterized protein</fullName>
    </submittedName>
</protein>
<accession>B6AGJ2</accession>
<proteinExistence type="predicted"/>
<dbReference type="VEuPathDB" id="CryptoDB:CMU_002040"/>
<name>B6AGJ2_CRYMR</name>
<feature type="signal peptide" evidence="1">
    <location>
        <begin position="1"/>
        <end position="18"/>
    </location>
</feature>
<dbReference type="EMBL" id="DS989732">
    <property type="protein sequence ID" value="EEA07333.1"/>
    <property type="molecule type" value="Genomic_DNA"/>
</dbReference>
<evidence type="ECO:0000313" key="3">
    <source>
        <dbReference type="Proteomes" id="UP000001460"/>
    </source>
</evidence>
<evidence type="ECO:0000313" key="2">
    <source>
        <dbReference type="EMBL" id="EEA07333.1"/>
    </source>
</evidence>
<keyword evidence="3" id="KW-1185">Reference proteome</keyword>
<organism evidence="2 3">
    <name type="scientific">Cryptosporidium muris (strain RN66)</name>
    <dbReference type="NCBI Taxonomy" id="441375"/>
    <lineage>
        <taxon>Eukaryota</taxon>
        <taxon>Sar</taxon>
        <taxon>Alveolata</taxon>
        <taxon>Apicomplexa</taxon>
        <taxon>Conoidasida</taxon>
        <taxon>Coccidia</taxon>
        <taxon>Eucoccidiorida</taxon>
        <taxon>Eimeriorina</taxon>
        <taxon>Cryptosporidiidae</taxon>
        <taxon>Cryptosporidium</taxon>
    </lineage>
</organism>
<evidence type="ECO:0000256" key="1">
    <source>
        <dbReference type="SAM" id="SignalP"/>
    </source>
</evidence>
<dbReference type="RefSeq" id="XP_002141682.1">
    <property type="nucleotide sequence ID" value="XM_002141646.1"/>
</dbReference>
<reference evidence="2" key="1">
    <citation type="submission" date="2008-06" db="EMBL/GenBank/DDBJ databases">
        <authorList>
            <person name="Lorenzi H."/>
            <person name="Inman J."/>
            <person name="Miller J."/>
            <person name="Schobel S."/>
            <person name="Amedeo P."/>
            <person name="Caler E.V."/>
            <person name="da Silva J."/>
        </authorList>
    </citation>
    <scope>NUCLEOTIDE SEQUENCE [LARGE SCALE GENOMIC DNA]</scope>
    <source>
        <strain evidence="2">RN66</strain>
    </source>
</reference>
<gene>
    <name evidence="2" type="ORF">CMU_002040</name>
</gene>
<sequence>MAVLIKLVLFFTYLAILSNDYIEMTLAYLHIGNVQFDKSELDSIIDDENGIPLFTSYECFNVVENQIKSFKQFMWDRRDLLDTIMTPPVSPFRNDINNLNNNTRYFKVLMLQSKSKTYKELLKIFNTLQNICKYAFNIKNTLLYKELVEVLVSKLTDDINYLKTKEDKINHIFNSHLFSDSEKLFKEDLYKSRGEKKVKSIAIELLKHISKLWESSDF</sequence>
<dbReference type="OrthoDB" id="10287560at2759"/>
<dbReference type="GeneID" id="6996759"/>
<dbReference type="AlphaFoldDB" id="B6AGJ2"/>
<feature type="chain" id="PRO_5002840119" evidence="1">
    <location>
        <begin position="19"/>
        <end position="218"/>
    </location>
</feature>
<dbReference type="Proteomes" id="UP000001460">
    <property type="component" value="Unassembled WGS sequence"/>
</dbReference>
<keyword evidence="1" id="KW-0732">Signal</keyword>